<evidence type="ECO:0000256" key="3">
    <source>
        <dbReference type="ARBA" id="ARBA00023002"/>
    </source>
</evidence>
<dbReference type="CDD" id="cd07103">
    <property type="entry name" value="ALDH_F5_SSADH_GabD"/>
    <property type="match status" value="1"/>
</dbReference>
<sequence length="502" mass="54510">MGSAGKYELPFKLNNPDLLHNESFVNGTWVKAKSGKTFEVVDPGTGKAWIECPTNDASDVDEAVKSSHACFEKYKKISPRERAQLLLKWDTLIRENKEDLATILVYETGKPRSEAYGEIDYSTGFTWWFAGEAERIQGSVFTPALPNRRIFTIKQPLGVAAALVPWNFPIAMVLRKAGAALAAGCTMIVKPSPETPITVLALAHLADKAGFPKGALNVLTTDLNKTPELSEALCRHPLISKVTFTGSTRVGKLVAKICADNLKKVTLELGGNCPVLIFNDASLDQAISQVFALKYRHAGQACITANRVYVQSGIYDTFLSRWKAETAKLIVGHGADKSTTMGPVTTPRAVDKALALVQDARDKGATIHTGGNKISNNSGGFFFEPTVITDVTPDMDVAQEEVFSPICTIIRFETEDEAVRMANDTSMGLASYLFTKNVDRLWRLFESLEAGMIGLNTGNSSAAESPFGGIKQSGYGKESGKDVAVNEYMITKTGTFTLEEQA</sequence>
<reference evidence="5" key="1">
    <citation type="journal article" date="2020" name="Stud. Mycol.">
        <title>101 Dothideomycetes genomes: a test case for predicting lifestyles and emergence of pathogens.</title>
        <authorList>
            <person name="Haridas S."/>
            <person name="Albert R."/>
            <person name="Binder M."/>
            <person name="Bloem J."/>
            <person name="Labutti K."/>
            <person name="Salamov A."/>
            <person name="Andreopoulos B."/>
            <person name="Baker S."/>
            <person name="Barry K."/>
            <person name="Bills G."/>
            <person name="Bluhm B."/>
            <person name="Cannon C."/>
            <person name="Castanera R."/>
            <person name="Culley D."/>
            <person name="Daum C."/>
            <person name="Ezra D."/>
            <person name="Gonzalez J."/>
            <person name="Henrissat B."/>
            <person name="Kuo A."/>
            <person name="Liang C."/>
            <person name="Lipzen A."/>
            <person name="Lutzoni F."/>
            <person name="Magnuson J."/>
            <person name="Mondo S."/>
            <person name="Nolan M."/>
            <person name="Ohm R."/>
            <person name="Pangilinan J."/>
            <person name="Park H.-J."/>
            <person name="Ramirez L."/>
            <person name="Alfaro M."/>
            <person name="Sun H."/>
            <person name="Tritt A."/>
            <person name="Yoshinaga Y."/>
            <person name="Zwiers L.-H."/>
            <person name="Turgeon B."/>
            <person name="Goodwin S."/>
            <person name="Spatafora J."/>
            <person name="Crous P."/>
            <person name="Grigoriev I."/>
        </authorList>
    </citation>
    <scope>NUCLEOTIDE SEQUENCE</scope>
    <source>
        <strain evidence="5">CBS 119687</strain>
    </source>
</reference>
<dbReference type="EMBL" id="ML977511">
    <property type="protein sequence ID" value="KAF2127301.1"/>
    <property type="molecule type" value="Genomic_DNA"/>
</dbReference>
<gene>
    <name evidence="5" type="ORF">P153DRAFT_368611</name>
</gene>
<dbReference type="GO" id="GO:0009450">
    <property type="term" value="P:gamma-aminobutyric acid catabolic process"/>
    <property type="evidence" value="ECO:0007669"/>
    <property type="project" value="TreeGrafter"/>
</dbReference>
<feature type="domain" description="Aldehyde dehydrogenase" evidence="4">
    <location>
        <begin position="29"/>
        <end position="493"/>
    </location>
</feature>
<dbReference type="AlphaFoldDB" id="A0A6A6A9G0"/>
<dbReference type="InterPro" id="IPR015590">
    <property type="entry name" value="Aldehyde_DH_dom"/>
</dbReference>
<dbReference type="InterPro" id="IPR050740">
    <property type="entry name" value="Aldehyde_DH_Superfamily"/>
</dbReference>
<evidence type="ECO:0000313" key="6">
    <source>
        <dbReference type="Proteomes" id="UP000799771"/>
    </source>
</evidence>
<dbReference type="SUPFAM" id="SSF53720">
    <property type="entry name" value="ALDH-like"/>
    <property type="match status" value="1"/>
</dbReference>
<evidence type="ECO:0000256" key="1">
    <source>
        <dbReference type="ARBA" id="ARBA00005176"/>
    </source>
</evidence>
<dbReference type="InterPro" id="IPR016163">
    <property type="entry name" value="Ald_DH_C"/>
</dbReference>
<dbReference type="FunFam" id="3.40.309.10:FF:000004">
    <property type="entry name" value="Succinate-semialdehyde dehydrogenase I"/>
    <property type="match status" value="1"/>
</dbReference>
<dbReference type="Gene3D" id="3.40.309.10">
    <property type="entry name" value="Aldehyde Dehydrogenase, Chain A, domain 2"/>
    <property type="match status" value="1"/>
</dbReference>
<dbReference type="RefSeq" id="XP_033521690.1">
    <property type="nucleotide sequence ID" value="XM_033668554.1"/>
</dbReference>
<evidence type="ECO:0000259" key="4">
    <source>
        <dbReference type="Pfam" id="PF00171"/>
    </source>
</evidence>
<evidence type="ECO:0000313" key="5">
    <source>
        <dbReference type="EMBL" id="KAF2127301.1"/>
    </source>
</evidence>
<dbReference type="Gene3D" id="3.40.605.10">
    <property type="entry name" value="Aldehyde Dehydrogenase, Chain A, domain 1"/>
    <property type="match status" value="1"/>
</dbReference>
<dbReference type="OrthoDB" id="310895at2759"/>
<dbReference type="GO" id="GO:0005737">
    <property type="term" value="C:cytoplasm"/>
    <property type="evidence" value="ECO:0007669"/>
    <property type="project" value="TreeGrafter"/>
</dbReference>
<dbReference type="InterPro" id="IPR016161">
    <property type="entry name" value="Ald_DH/histidinol_DH"/>
</dbReference>
<comment type="similarity">
    <text evidence="2">Belongs to the aldehyde dehydrogenase family.</text>
</comment>
<dbReference type="PANTHER" id="PTHR43353">
    <property type="entry name" value="SUCCINATE-SEMIALDEHYDE DEHYDROGENASE, MITOCHONDRIAL"/>
    <property type="match status" value="1"/>
</dbReference>
<keyword evidence="3" id="KW-0560">Oxidoreductase</keyword>
<keyword evidence="6" id="KW-1185">Reference proteome</keyword>
<proteinExistence type="inferred from homology"/>
<dbReference type="Pfam" id="PF00171">
    <property type="entry name" value="Aldedh"/>
    <property type="match status" value="1"/>
</dbReference>
<protein>
    <submittedName>
        <fullName evidence="5">Aldehyde dehydrogenase</fullName>
    </submittedName>
</protein>
<evidence type="ECO:0000256" key="2">
    <source>
        <dbReference type="ARBA" id="ARBA00009986"/>
    </source>
</evidence>
<name>A0A6A6A9G0_9PLEO</name>
<accession>A0A6A6A9G0</accession>
<dbReference type="FunFam" id="3.40.605.10:FF:000023">
    <property type="entry name" value="Succinate-semialdehyde dehydrogenase (Eurofung)"/>
    <property type="match status" value="1"/>
</dbReference>
<dbReference type="InterPro" id="IPR016162">
    <property type="entry name" value="Ald_DH_N"/>
</dbReference>
<dbReference type="GO" id="GO:0004777">
    <property type="term" value="F:succinate-semialdehyde dehydrogenase (NAD+) activity"/>
    <property type="evidence" value="ECO:0007669"/>
    <property type="project" value="TreeGrafter"/>
</dbReference>
<comment type="pathway">
    <text evidence="1">Amino-acid degradation; 4-aminobutanoate degradation.</text>
</comment>
<organism evidence="5 6">
    <name type="scientific">Dothidotthia symphoricarpi CBS 119687</name>
    <dbReference type="NCBI Taxonomy" id="1392245"/>
    <lineage>
        <taxon>Eukaryota</taxon>
        <taxon>Fungi</taxon>
        <taxon>Dikarya</taxon>
        <taxon>Ascomycota</taxon>
        <taxon>Pezizomycotina</taxon>
        <taxon>Dothideomycetes</taxon>
        <taxon>Pleosporomycetidae</taxon>
        <taxon>Pleosporales</taxon>
        <taxon>Dothidotthiaceae</taxon>
        <taxon>Dothidotthia</taxon>
    </lineage>
</organism>
<dbReference type="GeneID" id="54408986"/>
<dbReference type="Proteomes" id="UP000799771">
    <property type="component" value="Unassembled WGS sequence"/>
</dbReference>
<dbReference type="PANTHER" id="PTHR43353:SF7">
    <property type="entry name" value="SUCCINATE SEMIALDEHYDE DEHYDROGENASE (EUROFUNG)"/>
    <property type="match status" value="1"/>
</dbReference>